<protein>
    <submittedName>
        <fullName evidence="3">Sialidase</fullName>
    </submittedName>
</protein>
<dbReference type="InterPro" id="IPR011040">
    <property type="entry name" value="Sialidase"/>
</dbReference>
<dbReference type="PANTHER" id="PTHR43752:SF2">
    <property type="entry name" value="BNR_ASP-BOX REPEAT FAMILY PROTEIN"/>
    <property type="match status" value="1"/>
</dbReference>
<dbReference type="InterPro" id="IPR036278">
    <property type="entry name" value="Sialidase_sf"/>
</dbReference>
<dbReference type="STRING" id="1642646.ING2E5A_0456"/>
<dbReference type="RefSeq" id="WP_092032272.1">
    <property type="nucleotide sequence ID" value="NZ_DUQN01000067.1"/>
</dbReference>
<name>A0A1G4G438_9BACT</name>
<feature type="transmembrane region" description="Helical" evidence="1">
    <location>
        <begin position="12"/>
        <end position="31"/>
    </location>
</feature>
<feature type="domain" description="Sialidase" evidence="2">
    <location>
        <begin position="93"/>
        <end position="346"/>
    </location>
</feature>
<dbReference type="PANTHER" id="PTHR43752">
    <property type="entry name" value="BNR/ASP-BOX REPEAT FAMILY PROTEIN"/>
    <property type="match status" value="1"/>
</dbReference>
<sequence length="384" mass="43052">MNRLSCRCHRPIRLFCLMLITVMFIACSSVRNRGEKPGRIPETVLGLTPSADNPRNSEGDFITLKDGRILFVYSHYTAGTGGDHDPAFLAGRYSHDGGMSWTTEDVIVVENEGGMNVMSVSLLRLQNGEIALFYLRKNSTEDCIPMMRISKDEARTWSDPIPCITDRKGYFVLNNDRVVQLKDGRLLMPVALHNVPGGKWENRAALYCYHSDDNGRTWHASSQVPNSGETITQEPGVIEMKDGRIMMYIRASGGLQQLSYSSDRGETWSHIEPGNIPSPLSPATIEKVPESGDWILVWNNNDGTNPGTANKRTPLTVAISKDEGQTWERVKNIHDDPDGWYCYTAIHFVDNKHLLLSYCAGSQSRKTELAVTVNTLLPLKWIYE</sequence>
<keyword evidence="4" id="KW-1185">Reference proteome</keyword>
<dbReference type="SUPFAM" id="SSF50939">
    <property type="entry name" value="Sialidases"/>
    <property type="match status" value="1"/>
</dbReference>
<keyword evidence="1" id="KW-0812">Transmembrane</keyword>
<dbReference type="KEGG" id="pmuc:ING2E5A_0456"/>
<dbReference type="Pfam" id="PF13088">
    <property type="entry name" value="BNR_2"/>
    <property type="match status" value="1"/>
</dbReference>
<evidence type="ECO:0000313" key="4">
    <source>
        <dbReference type="Proteomes" id="UP000178485"/>
    </source>
</evidence>
<dbReference type="CDD" id="cd15482">
    <property type="entry name" value="Sialidase_non-viral"/>
    <property type="match status" value="1"/>
</dbReference>
<proteinExistence type="predicted"/>
<gene>
    <name evidence="3" type="ORF">ING2E5A_0456</name>
</gene>
<keyword evidence="1" id="KW-0472">Membrane</keyword>
<evidence type="ECO:0000256" key="1">
    <source>
        <dbReference type="SAM" id="Phobius"/>
    </source>
</evidence>
<dbReference type="PROSITE" id="PS51257">
    <property type="entry name" value="PROKAR_LIPOPROTEIN"/>
    <property type="match status" value="1"/>
</dbReference>
<evidence type="ECO:0000259" key="2">
    <source>
        <dbReference type="Pfam" id="PF13088"/>
    </source>
</evidence>
<accession>A0A1G4G438</accession>
<dbReference type="AlphaFoldDB" id="A0A1G4G438"/>
<dbReference type="Proteomes" id="UP000178485">
    <property type="component" value="Chromosome i"/>
</dbReference>
<reference evidence="3 4" key="1">
    <citation type="submission" date="2016-08" db="EMBL/GenBank/DDBJ databases">
        <authorList>
            <person name="Seilhamer J.J."/>
        </authorList>
    </citation>
    <scope>NUCLEOTIDE SEQUENCE [LARGE SCALE GENOMIC DNA]</scope>
    <source>
        <strain evidence="3">ING2-E5A</strain>
    </source>
</reference>
<keyword evidence="1" id="KW-1133">Transmembrane helix</keyword>
<dbReference type="Gene3D" id="2.120.10.10">
    <property type="match status" value="1"/>
</dbReference>
<organism evidence="3 4">
    <name type="scientific">Petrimonas mucosa</name>
    <dbReference type="NCBI Taxonomy" id="1642646"/>
    <lineage>
        <taxon>Bacteria</taxon>
        <taxon>Pseudomonadati</taxon>
        <taxon>Bacteroidota</taxon>
        <taxon>Bacteroidia</taxon>
        <taxon>Bacteroidales</taxon>
        <taxon>Dysgonomonadaceae</taxon>
        <taxon>Petrimonas</taxon>
    </lineage>
</organism>
<evidence type="ECO:0000313" key="3">
    <source>
        <dbReference type="EMBL" id="SCM55568.1"/>
    </source>
</evidence>
<dbReference type="EMBL" id="LT608328">
    <property type="protein sequence ID" value="SCM55568.1"/>
    <property type="molecule type" value="Genomic_DNA"/>
</dbReference>